<accession>A0AAU9WW47</accession>
<feature type="compositionally biased region" description="Basic and acidic residues" evidence="1">
    <location>
        <begin position="70"/>
        <end position="97"/>
    </location>
</feature>
<comment type="caution">
    <text evidence="2">The sequence shown here is derived from an EMBL/GenBank/DDBJ whole genome shotgun (WGS) entry which is preliminary data.</text>
</comment>
<dbReference type="EMBL" id="CALNXJ010000023">
    <property type="protein sequence ID" value="CAH3127980.1"/>
    <property type="molecule type" value="Genomic_DNA"/>
</dbReference>
<reference evidence="2 3" key="1">
    <citation type="submission" date="2022-05" db="EMBL/GenBank/DDBJ databases">
        <authorList>
            <consortium name="Genoscope - CEA"/>
            <person name="William W."/>
        </authorList>
    </citation>
    <scope>NUCLEOTIDE SEQUENCE [LARGE SCALE GENOMIC DNA]</scope>
</reference>
<feature type="region of interest" description="Disordered" evidence="1">
    <location>
        <begin position="1"/>
        <end position="28"/>
    </location>
</feature>
<proteinExistence type="predicted"/>
<feature type="compositionally biased region" description="Polar residues" evidence="1">
    <location>
        <begin position="11"/>
        <end position="21"/>
    </location>
</feature>
<name>A0AAU9WW47_9CNID</name>
<evidence type="ECO:0000313" key="2">
    <source>
        <dbReference type="EMBL" id="CAH3127980.1"/>
    </source>
</evidence>
<keyword evidence="3" id="KW-1185">Reference proteome</keyword>
<gene>
    <name evidence="2" type="ORF">PMEA_00013223</name>
</gene>
<feature type="region of interest" description="Disordered" evidence="1">
    <location>
        <begin position="69"/>
        <end position="97"/>
    </location>
</feature>
<dbReference type="Proteomes" id="UP001159428">
    <property type="component" value="Unassembled WGS sequence"/>
</dbReference>
<evidence type="ECO:0000313" key="3">
    <source>
        <dbReference type="Proteomes" id="UP001159428"/>
    </source>
</evidence>
<dbReference type="AlphaFoldDB" id="A0AAU9WW47"/>
<protein>
    <submittedName>
        <fullName evidence="2">Uncharacterized protein</fullName>
    </submittedName>
</protein>
<organism evidence="2 3">
    <name type="scientific">Pocillopora meandrina</name>
    <dbReference type="NCBI Taxonomy" id="46732"/>
    <lineage>
        <taxon>Eukaryota</taxon>
        <taxon>Metazoa</taxon>
        <taxon>Cnidaria</taxon>
        <taxon>Anthozoa</taxon>
        <taxon>Hexacorallia</taxon>
        <taxon>Scleractinia</taxon>
        <taxon>Astrocoeniina</taxon>
        <taxon>Pocilloporidae</taxon>
        <taxon>Pocillopora</taxon>
    </lineage>
</organism>
<evidence type="ECO:0000256" key="1">
    <source>
        <dbReference type="SAM" id="MobiDB-lite"/>
    </source>
</evidence>
<sequence>MASTLAEDLSKGSTHHGQTSYDGKGLSSKFPPNAPIIARAKFETVANTLNVSLANCGVILVGHPNTEQLSRNRDCEKDRLQSEYSPKEADSNDRNERQKRVIEKVECQRQLFSKGEVQPDDGQKEEYCTLNQYQTSRGVVDCQLAPLSETKEIEHSDSNGTSCAHVKLPMASIKVKGDFSGKHREGEQLLKALELCQDNGMFVQHKRLAMEKIHYYEDRKNADMVLVLKIEQAVALSYENKSKLAKKMLISVTESDLNGQALYGDVISARAFYQYDSPEDWADLYYTYGCLWLDYMSLIPDDTRNARARNAMRNKARCSFEKALFFSQKDHRLRVRIKRERYAHIKLASILLDCCSTTARIQQKTIPPSDIKQAEDHLDIVQFKLGDCIPKGTWIQLLKTRSDQCYRQGSYNLAKETVEEAFRLASFHKFDTELNTLQEMIEFFAMKLHSHLVFTEELEVSTSEAAYSASGSNSG</sequence>